<proteinExistence type="predicted"/>
<evidence type="ECO:0000259" key="1">
    <source>
        <dbReference type="PROSITE" id="PS51186"/>
    </source>
</evidence>
<feature type="domain" description="N-acetyltransferase" evidence="1">
    <location>
        <begin position="50"/>
        <end position="197"/>
    </location>
</feature>
<keyword evidence="3" id="KW-1185">Reference proteome</keyword>
<comment type="caution">
    <text evidence="2">The sequence shown here is derived from an EMBL/GenBank/DDBJ whole genome shotgun (WGS) entry which is preliminary data.</text>
</comment>
<dbReference type="Pfam" id="PF00583">
    <property type="entry name" value="Acetyltransf_1"/>
    <property type="match status" value="1"/>
</dbReference>
<dbReference type="InterPro" id="IPR016181">
    <property type="entry name" value="Acyl_CoA_acyltransferase"/>
</dbReference>
<accession>A0ABU5HJY7</accession>
<dbReference type="PROSITE" id="PS51186">
    <property type="entry name" value="GNAT"/>
    <property type="match status" value="1"/>
</dbReference>
<reference evidence="2 3" key="1">
    <citation type="submission" date="2023-04" db="EMBL/GenBank/DDBJ databases">
        <title>Bacteroides pacosi sp. nov., isolated from the fecal material of an alpaca.</title>
        <authorList>
            <person name="Miller S."/>
            <person name="Hendry M."/>
            <person name="King J."/>
            <person name="Sankaranarayanan K."/>
            <person name="Lawson P.A."/>
        </authorList>
    </citation>
    <scope>NUCLEOTIDE SEQUENCE [LARGE SCALE GENOMIC DNA]</scope>
    <source>
        <strain evidence="2 3">A2-P53</strain>
    </source>
</reference>
<dbReference type="RefSeq" id="WP_320982997.1">
    <property type="nucleotide sequence ID" value="NZ_JARZAK010000001.1"/>
</dbReference>
<dbReference type="Gene3D" id="3.40.630.30">
    <property type="match status" value="1"/>
</dbReference>
<sequence length="197" mass="22628">MLYALAHFLRDYCPFIWDLVDVLNSFLFSLRYGNKLKKIKGVLTGVDSLYVISPISECRASDLAAFFDAQPQEAFTYFHPHGFDEESLKKLQGYSAFLAYAVKDNEKIVGYFFMRSFFHGKTFIGRMVDYNFRGKGIAKMMNRVTFDIAQLIGLRVFQTISIKNISSLKSAQAENELRIIETLPNGDLYVENLPKKK</sequence>
<evidence type="ECO:0000313" key="3">
    <source>
        <dbReference type="Proteomes" id="UP001292913"/>
    </source>
</evidence>
<protein>
    <submittedName>
        <fullName evidence="2">Transcriptional regulator</fullName>
    </submittedName>
</protein>
<gene>
    <name evidence="2" type="ORF">QHG74_00985</name>
</gene>
<dbReference type="EMBL" id="JARZAK010000001">
    <property type="protein sequence ID" value="MDY7256301.1"/>
    <property type="molecule type" value="Genomic_DNA"/>
</dbReference>
<dbReference type="CDD" id="cd04301">
    <property type="entry name" value="NAT_SF"/>
    <property type="match status" value="1"/>
</dbReference>
<name>A0ABU5HJY7_9BACE</name>
<dbReference type="SUPFAM" id="SSF55729">
    <property type="entry name" value="Acyl-CoA N-acyltransferases (Nat)"/>
    <property type="match status" value="1"/>
</dbReference>
<dbReference type="InterPro" id="IPR000182">
    <property type="entry name" value="GNAT_dom"/>
</dbReference>
<organism evidence="2 3">
    <name type="scientific">Bacteroides vicugnae</name>
    <dbReference type="NCBI Taxonomy" id="3037989"/>
    <lineage>
        <taxon>Bacteria</taxon>
        <taxon>Pseudomonadati</taxon>
        <taxon>Bacteroidota</taxon>
        <taxon>Bacteroidia</taxon>
        <taxon>Bacteroidales</taxon>
        <taxon>Bacteroidaceae</taxon>
        <taxon>Bacteroides</taxon>
    </lineage>
</organism>
<dbReference type="Proteomes" id="UP001292913">
    <property type="component" value="Unassembled WGS sequence"/>
</dbReference>
<evidence type="ECO:0000313" key="2">
    <source>
        <dbReference type="EMBL" id="MDY7256301.1"/>
    </source>
</evidence>